<dbReference type="PANTHER" id="PTHR43358">
    <property type="entry name" value="ALPHA/BETA-HYDROLASE"/>
    <property type="match status" value="1"/>
</dbReference>
<dbReference type="PANTHER" id="PTHR43358:SF4">
    <property type="entry name" value="ALPHA_BETA HYDROLASE FOLD-1 DOMAIN-CONTAINING PROTEIN"/>
    <property type="match status" value="1"/>
</dbReference>
<name>A0A2V1N1N1_9LACO</name>
<dbReference type="Proteomes" id="UP000245080">
    <property type="component" value="Unassembled WGS sequence"/>
</dbReference>
<dbReference type="GO" id="GO:0016787">
    <property type="term" value="F:hydrolase activity"/>
    <property type="evidence" value="ECO:0007669"/>
    <property type="project" value="UniProtKB-KW"/>
</dbReference>
<protein>
    <submittedName>
        <fullName evidence="3">Alpha/beta hydrolase</fullName>
    </submittedName>
</protein>
<feature type="domain" description="Serine aminopeptidase S33" evidence="2">
    <location>
        <begin position="90"/>
        <end position="192"/>
    </location>
</feature>
<dbReference type="AlphaFoldDB" id="A0A2V1N1N1"/>
<feature type="transmembrane region" description="Helical" evidence="1">
    <location>
        <begin position="7"/>
        <end position="31"/>
    </location>
</feature>
<dbReference type="EMBL" id="QCXQ01000002">
    <property type="protein sequence ID" value="PWG00200.1"/>
    <property type="molecule type" value="Genomic_DNA"/>
</dbReference>
<keyword evidence="1" id="KW-0472">Membrane</keyword>
<dbReference type="InterPro" id="IPR022742">
    <property type="entry name" value="Hydrolase_4"/>
</dbReference>
<dbReference type="OrthoDB" id="9776685at2"/>
<dbReference type="Gene3D" id="3.40.50.1820">
    <property type="entry name" value="alpha/beta hydrolase"/>
    <property type="match status" value="1"/>
</dbReference>
<evidence type="ECO:0000256" key="1">
    <source>
        <dbReference type="SAM" id="Phobius"/>
    </source>
</evidence>
<sequence length="311" mass="35061">MTRRKKGLIGILISLVLLVCVGLTGGAYYMFHFAFEPVPKQLSKKSTKSDELTAKNKRWLASVKKQTWTETSATDHLKLDAVYVPAKRTTDKTIVVAHGYMNQKEDMAQYIHMFHNLGYNVLAPDDRASGKSQGKYITFGWSDRLDYVKWTKQVIARNGSKSKIALFGVSMGGATVMMTAGEKLPSQVKAVVEDCGYSGVGDELGYELNHYFHLPKFPLLNAAELVAAMHIHYNFMDAKSTTALSKNQLPVFFIHGGNDQFVPTKMVYQNYKATQGYKQIWVVKKAGHAQSYMYQPKTYTHKVDRFLGKFL</sequence>
<dbReference type="Pfam" id="PF12146">
    <property type="entry name" value="Hydrolase_4"/>
    <property type="match status" value="1"/>
</dbReference>
<dbReference type="InterPro" id="IPR052920">
    <property type="entry name" value="DNA-binding_regulatory"/>
</dbReference>
<organism evidence="3 4">
    <name type="scientific">Levilactobacillus bambusae</name>
    <dbReference type="NCBI Taxonomy" id="2024736"/>
    <lineage>
        <taxon>Bacteria</taxon>
        <taxon>Bacillati</taxon>
        <taxon>Bacillota</taxon>
        <taxon>Bacilli</taxon>
        <taxon>Lactobacillales</taxon>
        <taxon>Lactobacillaceae</taxon>
        <taxon>Levilactobacillus</taxon>
    </lineage>
</organism>
<evidence type="ECO:0000313" key="3">
    <source>
        <dbReference type="EMBL" id="PWG00200.1"/>
    </source>
</evidence>
<keyword evidence="3" id="KW-0378">Hydrolase</keyword>
<reference evidence="3 4" key="1">
    <citation type="journal article" date="2018" name="Int. J. Syst. Evol. Microbiol.">
        <title>Lactobacillus bambusae sp. nov., isolated from a traditional fermented Ma-bamboo shoots of Taiwan.</title>
        <authorList>
            <person name="Wang L.-T."/>
        </authorList>
    </citation>
    <scope>NUCLEOTIDE SEQUENCE [LARGE SCALE GENOMIC DNA]</scope>
    <source>
        <strain evidence="3 4">BS-W1</strain>
    </source>
</reference>
<keyword evidence="1" id="KW-1133">Transmembrane helix</keyword>
<evidence type="ECO:0000313" key="4">
    <source>
        <dbReference type="Proteomes" id="UP000245080"/>
    </source>
</evidence>
<dbReference type="RefSeq" id="WP_109250147.1">
    <property type="nucleotide sequence ID" value="NZ_QCXQ01000002.1"/>
</dbReference>
<proteinExistence type="predicted"/>
<evidence type="ECO:0000259" key="2">
    <source>
        <dbReference type="Pfam" id="PF12146"/>
    </source>
</evidence>
<gene>
    <name evidence="3" type="ORF">DCM90_04505</name>
</gene>
<comment type="caution">
    <text evidence="3">The sequence shown here is derived from an EMBL/GenBank/DDBJ whole genome shotgun (WGS) entry which is preliminary data.</text>
</comment>
<accession>A0A2V1N1N1</accession>
<dbReference type="SUPFAM" id="SSF53474">
    <property type="entry name" value="alpha/beta-Hydrolases"/>
    <property type="match status" value="1"/>
</dbReference>
<keyword evidence="4" id="KW-1185">Reference proteome</keyword>
<keyword evidence="1" id="KW-0812">Transmembrane</keyword>
<dbReference type="InterPro" id="IPR029058">
    <property type="entry name" value="AB_hydrolase_fold"/>
</dbReference>